<dbReference type="CDD" id="cd00143">
    <property type="entry name" value="PP2Cc"/>
    <property type="match status" value="1"/>
</dbReference>
<reference evidence="4" key="1">
    <citation type="submission" date="2019-08" db="EMBL/GenBank/DDBJ databases">
        <title>The improved chromosome-level genome for the pearl oyster Pinctada fucata martensii using PacBio sequencing and Hi-C.</title>
        <authorList>
            <person name="Zheng Z."/>
        </authorList>
    </citation>
    <scope>NUCLEOTIDE SEQUENCE</scope>
    <source>
        <strain evidence="4">ZZ-2019</strain>
        <tissue evidence="4">Adductor muscle</tissue>
    </source>
</reference>
<evidence type="ECO:0000256" key="1">
    <source>
        <dbReference type="ARBA" id="ARBA00006702"/>
    </source>
</evidence>
<feature type="region of interest" description="Disordered" evidence="2">
    <location>
        <begin position="231"/>
        <end position="261"/>
    </location>
</feature>
<proteinExistence type="inferred from homology"/>
<feature type="compositionally biased region" description="Basic and acidic residues" evidence="2">
    <location>
        <begin position="411"/>
        <end position="423"/>
    </location>
</feature>
<protein>
    <recommendedName>
        <fullName evidence="3">PPM-type phosphatase domain-containing protein</fullName>
    </recommendedName>
</protein>
<dbReference type="Pfam" id="PF00481">
    <property type="entry name" value="PP2C"/>
    <property type="match status" value="2"/>
</dbReference>
<evidence type="ECO:0000256" key="2">
    <source>
        <dbReference type="SAM" id="MobiDB-lite"/>
    </source>
</evidence>
<dbReference type="GO" id="GO:0004722">
    <property type="term" value="F:protein serine/threonine phosphatase activity"/>
    <property type="evidence" value="ECO:0007669"/>
    <property type="project" value="InterPro"/>
</dbReference>
<accession>A0AA88XDK7</accession>
<dbReference type="PANTHER" id="PTHR13832">
    <property type="entry name" value="PROTEIN PHOSPHATASE 2C"/>
    <property type="match status" value="1"/>
</dbReference>
<dbReference type="Proteomes" id="UP001186944">
    <property type="component" value="Unassembled WGS sequence"/>
</dbReference>
<feature type="region of interest" description="Disordered" evidence="2">
    <location>
        <begin position="397"/>
        <end position="435"/>
    </location>
</feature>
<sequence length="731" mass="81885">MTTEQETMADDMSRSDPEDEDPTLEFQGQGIFRTETPETMLMDVPTNPDITIMCEKCQIYINLRNLPEHRLYHDALLILRYQGNNKPQSLDGLRKRRQILLRKLRTGKETTVQLKGIQRLNDAYELVKADLQGTFELERQNQSEINTDVEGISLNCAPPCVYAIGVCSSQNDRWKSYMEDTKVFQDNFGGDKNKSYFAIFDGYHGRFAADMAASELHHLLLNEMSKFDPKTKSTAATNQAEITDVSQYSFERPETRPGTKFSEREILYEGSVNIIQQIIDLCEEKFSELMSPRPPKTDRKEKEEDEGEEDNEETDNVKENKGPGEKKKNKIKTPMAIKMEEALIKAYYLLDILLSYGKDERSRVRWSGCSAFTMVIHSQDQDKMFAGDWKISPVAEEDEDLKSSVTTSTGKRKDDGKGDKSHLDVPTPGESSLGYEPPRDLGVIYVANAGNVHGVLVRANKAYKLSKDHTPNNKKEKNRVIKAGANISESSKEMMVNGVLATTRGLGNHGDVTLKKSILVEPHTITVPVDQYSQFVIIASNGVWEVFTEQEAASLLLKLLPCNFIPPPSKISTTLQPLLAETNTQANVTPNLPTPRRVSFSRDSLDAQNYRGMSPRTSTMISDKIKSSMSPGLGRLDEPAEEVQTDVSSNIEQDELNGDDSGNEADVETYGEYLSLPSNSRLSNYNPAMTRDQYHRQFSRTMAEHLVQAALLAGAKDNITAMVILLPGCGI</sequence>
<feature type="region of interest" description="Disordered" evidence="2">
    <location>
        <begin position="289"/>
        <end position="329"/>
    </location>
</feature>
<dbReference type="EMBL" id="VSWD01000014">
    <property type="protein sequence ID" value="KAK3083234.1"/>
    <property type="molecule type" value="Genomic_DNA"/>
</dbReference>
<comment type="caution">
    <text evidence="4">The sequence shown here is derived from an EMBL/GenBank/DDBJ whole genome shotgun (WGS) entry which is preliminary data.</text>
</comment>
<dbReference type="SMART" id="SM00332">
    <property type="entry name" value="PP2Cc"/>
    <property type="match status" value="1"/>
</dbReference>
<feature type="region of interest" description="Disordered" evidence="2">
    <location>
        <begin position="1"/>
        <end position="36"/>
    </location>
</feature>
<evidence type="ECO:0000313" key="4">
    <source>
        <dbReference type="EMBL" id="KAK3083234.1"/>
    </source>
</evidence>
<feature type="compositionally biased region" description="Acidic residues" evidence="2">
    <location>
        <begin position="303"/>
        <end position="314"/>
    </location>
</feature>
<feature type="compositionally biased region" description="Basic and acidic residues" evidence="2">
    <location>
        <begin position="251"/>
        <end position="261"/>
    </location>
</feature>
<feature type="compositionally biased region" description="Basic and acidic residues" evidence="2">
    <location>
        <begin position="315"/>
        <end position="326"/>
    </location>
</feature>
<organism evidence="4 5">
    <name type="scientific">Pinctada imbricata</name>
    <name type="common">Atlantic pearl-oyster</name>
    <name type="synonym">Pinctada martensii</name>
    <dbReference type="NCBI Taxonomy" id="66713"/>
    <lineage>
        <taxon>Eukaryota</taxon>
        <taxon>Metazoa</taxon>
        <taxon>Spiralia</taxon>
        <taxon>Lophotrochozoa</taxon>
        <taxon>Mollusca</taxon>
        <taxon>Bivalvia</taxon>
        <taxon>Autobranchia</taxon>
        <taxon>Pteriomorphia</taxon>
        <taxon>Pterioida</taxon>
        <taxon>Pterioidea</taxon>
        <taxon>Pteriidae</taxon>
        <taxon>Pinctada</taxon>
    </lineage>
</organism>
<dbReference type="SUPFAM" id="SSF81606">
    <property type="entry name" value="PP2C-like"/>
    <property type="match status" value="1"/>
</dbReference>
<comment type="similarity">
    <text evidence="1">Belongs to the PP2C family.</text>
</comment>
<name>A0AA88XDK7_PINIB</name>
<evidence type="ECO:0000313" key="5">
    <source>
        <dbReference type="Proteomes" id="UP001186944"/>
    </source>
</evidence>
<dbReference type="InterPro" id="IPR036457">
    <property type="entry name" value="PPM-type-like_dom_sf"/>
</dbReference>
<dbReference type="PANTHER" id="PTHR13832:SF837">
    <property type="entry name" value="PROTEIN PHOSPHATASE 2C-LIKE DOMAIN-CONTAINING PROTEIN 1"/>
    <property type="match status" value="1"/>
</dbReference>
<feature type="domain" description="PPM-type phosphatase" evidence="3">
    <location>
        <begin position="163"/>
        <end position="726"/>
    </location>
</feature>
<gene>
    <name evidence="4" type="ORF">FSP39_017441</name>
</gene>
<keyword evidence="5" id="KW-1185">Reference proteome</keyword>
<dbReference type="PROSITE" id="PS51746">
    <property type="entry name" value="PPM_2"/>
    <property type="match status" value="1"/>
</dbReference>
<evidence type="ECO:0000259" key="3">
    <source>
        <dbReference type="PROSITE" id="PS51746"/>
    </source>
</evidence>
<feature type="compositionally biased region" description="Polar residues" evidence="2">
    <location>
        <begin position="232"/>
        <end position="249"/>
    </location>
</feature>
<dbReference type="Gene3D" id="3.60.40.10">
    <property type="entry name" value="PPM-type phosphatase domain"/>
    <property type="match status" value="1"/>
</dbReference>
<dbReference type="InterPro" id="IPR015655">
    <property type="entry name" value="PP2C"/>
</dbReference>
<dbReference type="InterPro" id="IPR001932">
    <property type="entry name" value="PPM-type_phosphatase-like_dom"/>
</dbReference>
<dbReference type="AlphaFoldDB" id="A0AA88XDK7"/>